<reference evidence="1" key="2">
    <citation type="journal article" date="2014" name="ISME J.">
        <title>Microbial stratification in low pH oxic and suboxic macroscopic growths along an acid mine drainage.</title>
        <authorList>
            <person name="Mendez-Garcia C."/>
            <person name="Mesa V."/>
            <person name="Sprenger R.R."/>
            <person name="Richter M."/>
            <person name="Diez M.S."/>
            <person name="Solano J."/>
            <person name="Bargiela R."/>
            <person name="Golyshina O.V."/>
            <person name="Manteca A."/>
            <person name="Ramos J.L."/>
            <person name="Gallego J.R."/>
            <person name="Llorente I."/>
            <person name="Martins Dos Santos V.A."/>
            <person name="Jensen O.N."/>
            <person name="Pelaez A.I."/>
            <person name="Sanchez J."/>
            <person name="Ferrer M."/>
        </authorList>
    </citation>
    <scope>NUCLEOTIDE SEQUENCE</scope>
</reference>
<reference evidence="1" key="1">
    <citation type="submission" date="2013-08" db="EMBL/GenBank/DDBJ databases">
        <authorList>
            <person name="Mendez C."/>
            <person name="Richter M."/>
            <person name="Ferrer M."/>
            <person name="Sanchez J."/>
        </authorList>
    </citation>
    <scope>NUCLEOTIDE SEQUENCE</scope>
</reference>
<feature type="non-terminal residue" evidence="1">
    <location>
        <position position="41"/>
    </location>
</feature>
<protein>
    <submittedName>
        <fullName evidence="1">Uncharacterized protein</fullName>
    </submittedName>
</protein>
<dbReference type="EMBL" id="AUZX01011026">
    <property type="protein sequence ID" value="EQD44653.1"/>
    <property type="molecule type" value="Genomic_DNA"/>
</dbReference>
<sequence length="41" mass="4567">MWVEAVEISDPEKIREILKGIVLEGNGFTTECLLVDVYEAG</sequence>
<name>T0ZJ28_9ZZZZ</name>
<gene>
    <name evidence="1" type="ORF">B1A_15028</name>
</gene>
<proteinExistence type="predicted"/>
<accession>T0ZJ28</accession>
<organism evidence="1">
    <name type="scientific">mine drainage metagenome</name>
    <dbReference type="NCBI Taxonomy" id="410659"/>
    <lineage>
        <taxon>unclassified sequences</taxon>
        <taxon>metagenomes</taxon>
        <taxon>ecological metagenomes</taxon>
    </lineage>
</organism>
<dbReference type="AlphaFoldDB" id="T0ZJ28"/>
<evidence type="ECO:0000313" key="1">
    <source>
        <dbReference type="EMBL" id="EQD44653.1"/>
    </source>
</evidence>
<comment type="caution">
    <text evidence="1">The sequence shown here is derived from an EMBL/GenBank/DDBJ whole genome shotgun (WGS) entry which is preliminary data.</text>
</comment>